<keyword evidence="13" id="KW-0732">Signal</keyword>
<evidence type="ECO:0000259" key="14">
    <source>
        <dbReference type="Pfam" id="PF00593"/>
    </source>
</evidence>
<keyword evidence="3 11" id="KW-1134">Transmembrane beta strand</keyword>
<dbReference type="Proteomes" id="UP000555448">
    <property type="component" value="Unassembled WGS sequence"/>
</dbReference>
<keyword evidence="16" id="KW-0675">Receptor</keyword>
<evidence type="ECO:0000256" key="10">
    <source>
        <dbReference type="ARBA" id="ARBA00023237"/>
    </source>
</evidence>
<feature type="domain" description="TonB-dependent receptor plug" evidence="15">
    <location>
        <begin position="61"/>
        <end position="173"/>
    </location>
</feature>
<evidence type="ECO:0000256" key="6">
    <source>
        <dbReference type="ARBA" id="ARBA00023004"/>
    </source>
</evidence>
<feature type="signal peptide" evidence="13">
    <location>
        <begin position="1"/>
        <end position="27"/>
    </location>
</feature>
<evidence type="ECO:0000313" key="16">
    <source>
        <dbReference type="EMBL" id="MBB4858610.1"/>
    </source>
</evidence>
<proteinExistence type="inferred from homology"/>
<protein>
    <submittedName>
        <fullName evidence="16">Outer membrane receptor protein involved in Fe transport</fullName>
    </submittedName>
</protein>
<keyword evidence="6" id="KW-0408">Iron</keyword>
<organism evidence="16 17">
    <name type="scientific">Novosphingobium chloroacetimidivorans</name>
    <dbReference type="NCBI Taxonomy" id="1428314"/>
    <lineage>
        <taxon>Bacteria</taxon>
        <taxon>Pseudomonadati</taxon>
        <taxon>Pseudomonadota</taxon>
        <taxon>Alphaproteobacteria</taxon>
        <taxon>Sphingomonadales</taxon>
        <taxon>Sphingomonadaceae</taxon>
        <taxon>Novosphingobium</taxon>
    </lineage>
</organism>
<dbReference type="Gene3D" id="2.170.130.10">
    <property type="entry name" value="TonB-dependent receptor, plug domain"/>
    <property type="match status" value="1"/>
</dbReference>
<gene>
    <name evidence="16" type="ORF">HNO88_001936</name>
</gene>
<evidence type="ECO:0000256" key="2">
    <source>
        <dbReference type="ARBA" id="ARBA00022448"/>
    </source>
</evidence>
<evidence type="ECO:0000256" key="1">
    <source>
        <dbReference type="ARBA" id="ARBA00004571"/>
    </source>
</evidence>
<dbReference type="Pfam" id="PF00593">
    <property type="entry name" value="TonB_dep_Rec_b-barrel"/>
    <property type="match status" value="1"/>
</dbReference>
<dbReference type="CDD" id="cd01347">
    <property type="entry name" value="ligand_gated_channel"/>
    <property type="match status" value="1"/>
</dbReference>
<comment type="subcellular location">
    <subcellularLocation>
        <location evidence="1 11">Cell outer membrane</location>
        <topology evidence="1 11">Multi-pass membrane protein</topology>
    </subcellularLocation>
</comment>
<dbReference type="GO" id="GO:0006826">
    <property type="term" value="P:iron ion transport"/>
    <property type="evidence" value="ECO:0007669"/>
    <property type="project" value="UniProtKB-KW"/>
</dbReference>
<accession>A0A7W7K9C0</accession>
<name>A0A7W7K9C0_9SPHN</name>
<dbReference type="InterPro" id="IPR036942">
    <property type="entry name" value="Beta-barrel_TonB_sf"/>
</dbReference>
<dbReference type="AlphaFoldDB" id="A0A7W7K9C0"/>
<dbReference type="Gene3D" id="2.40.170.20">
    <property type="entry name" value="TonB-dependent receptor, beta-barrel domain"/>
    <property type="match status" value="1"/>
</dbReference>
<evidence type="ECO:0000256" key="7">
    <source>
        <dbReference type="ARBA" id="ARBA00023065"/>
    </source>
</evidence>
<evidence type="ECO:0000256" key="9">
    <source>
        <dbReference type="ARBA" id="ARBA00023136"/>
    </source>
</evidence>
<keyword evidence="4" id="KW-0410">Iron transport</keyword>
<evidence type="ECO:0000256" key="12">
    <source>
        <dbReference type="RuleBase" id="RU003357"/>
    </source>
</evidence>
<keyword evidence="8 12" id="KW-0798">TonB box</keyword>
<dbReference type="RefSeq" id="WP_184244445.1">
    <property type="nucleotide sequence ID" value="NZ_JACHLR010000007.1"/>
</dbReference>
<dbReference type="PANTHER" id="PTHR32552:SF81">
    <property type="entry name" value="TONB-DEPENDENT OUTER MEMBRANE RECEPTOR"/>
    <property type="match status" value="1"/>
</dbReference>
<dbReference type="EMBL" id="JACHLR010000007">
    <property type="protein sequence ID" value="MBB4858610.1"/>
    <property type="molecule type" value="Genomic_DNA"/>
</dbReference>
<evidence type="ECO:0000259" key="15">
    <source>
        <dbReference type="Pfam" id="PF07715"/>
    </source>
</evidence>
<sequence>MRTLKTDLVTSAGLAALAALQCVFATAATAQTTASDDQTNSDTQTASREITVTANRREQSVLDVPYNISVIGGDAITGSQTLDNAELLRSIPGATAIDQGPRNGGQFNSIRIRGLNVDDSNFGDYAVASVATVSTYVNETPVYANLALVDINRVEVLRGPQGTLYGSGALGGTIKYILQEPKLGRTEGSVAGLVTSTRGSGSIGYQATGIVNVPLGDAFALRLNVQRQDTPGITDYTNLYQLDGNGVPERTATIFTTGPNSARYTRKKDADDYDSWFARAALLFAPNDTFKATLSYIYQSDHSGGRRQPTDGLDGNGKPYGAYDNGALILEPSDREFHMGSLEASLDLGFATLTSATSYYDNRGGSQSDNTGFYANAFANFYYFYPRPLYTAQRTFGDKALTQEVRLVSSGSHRFDWVVGAYYQDQTRRSTQVSDLVGFKDYAAAFFGTDAFVSTDNVFTYRRRDKFRDAALFGELTFNITDRFRVMGGLRYFDNKSDVTTFVRTGAYNSFAGSVTTPFTSKDSDVLFKINGSYNFGDDELLYATMSEGYRRGGNNGVPTIGRFANDPAFLTYRADKVTNYEAGVKGRILNGIQYDVSLYYIDWRNPQFNTSTPIGSYFVVLNGVKARTRGLEAQLSGKLGSRFNYSLGYAYVDAEVRKSFSDPLGNVIAPPGTPLPGIPKHAITVAGDYTVPISDSLSGIFRFDGFYQSSTQNVLDQTISDSRKFSPFSIWDLTATLAGNDWSLSLFAKNVFDNRGVTGSFNAASFGPNPTAEFYGSDARTFITLPRTIGLSGRVSF</sequence>
<keyword evidence="7" id="KW-0406">Ion transport</keyword>
<feature type="domain" description="TonB-dependent receptor-like beta-barrel" evidence="14">
    <location>
        <begin position="296"/>
        <end position="752"/>
    </location>
</feature>
<dbReference type="InterPro" id="IPR012910">
    <property type="entry name" value="Plug_dom"/>
</dbReference>
<dbReference type="InterPro" id="IPR039426">
    <property type="entry name" value="TonB-dep_rcpt-like"/>
</dbReference>
<evidence type="ECO:0000256" key="8">
    <source>
        <dbReference type="ARBA" id="ARBA00023077"/>
    </source>
</evidence>
<dbReference type="InterPro" id="IPR000531">
    <property type="entry name" value="Beta-barrel_TonB"/>
</dbReference>
<evidence type="ECO:0000313" key="17">
    <source>
        <dbReference type="Proteomes" id="UP000555448"/>
    </source>
</evidence>
<evidence type="ECO:0000256" key="11">
    <source>
        <dbReference type="PROSITE-ProRule" id="PRU01360"/>
    </source>
</evidence>
<keyword evidence="5 11" id="KW-0812">Transmembrane</keyword>
<evidence type="ECO:0000256" key="13">
    <source>
        <dbReference type="SAM" id="SignalP"/>
    </source>
</evidence>
<evidence type="ECO:0000256" key="3">
    <source>
        <dbReference type="ARBA" id="ARBA00022452"/>
    </source>
</evidence>
<evidence type="ECO:0000256" key="4">
    <source>
        <dbReference type="ARBA" id="ARBA00022496"/>
    </source>
</evidence>
<keyword evidence="9 11" id="KW-0472">Membrane</keyword>
<keyword evidence="17" id="KW-1185">Reference proteome</keyword>
<comment type="similarity">
    <text evidence="11 12">Belongs to the TonB-dependent receptor family.</text>
</comment>
<comment type="caution">
    <text evidence="16">The sequence shown here is derived from an EMBL/GenBank/DDBJ whole genome shotgun (WGS) entry which is preliminary data.</text>
</comment>
<dbReference type="Pfam" id="PF07715">
    <property type="entry name" value="Plug"/>
    <property type="match status" value="1"/>
</dbReference>
<dbReference type="PROSITE" id="PS52016">
    <property type="entry name" value="TONB_DEPENDENT_REC_3"/>
    <property type="match status" value="1"/>
</dbReference>
<keyword evidence="10 11" id="KW-0998">Cell outer membrane</keyword>
<dbReference type="PANTHER" id="PTHR32552">
    <property type="entry name" value="FERRICHROME IRON RECEPTOR-RELATED"/>
    <property type="match status" value="1"/>
</dbReference>
<reference evidence="16 17" key="1">
    <citation type="submission" date="2020-08" db="EMBL/GenBank/DDBJ databases">
        <title>Functional genomics of gut bacteria from endangered species of beetles.</title>
        <authorList>
            <person name="Carlos-Shanley C."/>
        </authorList>
    </citation>
    <scope>NUCLEOTIDE SEQUENCE [LARGE SCALE GENOMIC DNA]</scope>
    <source>
        <strain evidence="16 17">S00245</strain>
    </source>
</reference>
<dbReference type="InterPro" id="IPR037066">
    <property type="entry name" value="Plug_dom_sf"/>
</dbReference>
<evidence type="ECO:0000256" key="5">
    <source>
        <dbReference type="ARBA" id="ARBA00022692"/>
    </source>
</evidence>
<keyword evidence="2 11" id="KW-0813">Transport</keyword>
<dbReference type="SUPFAM" id="SSF56935">
    <property type="entry name" value="Porins"/>
    <property type="match status" value="1"/>
</dbReference>
<feature type="chain" id="PRO_5030825226" evidence="13">
    <location>
        <begin position="28"/>
        <end position="798"/>
    </location>
</feature>
<dbReference type="GO" id="GO:0009279">
    <property type="term" value="C:cell outer membrane"/>
    <property type="evidence" value="ECO:0007669"/>
    <property type="project" value="UniProtKB-SubCell"/>
</dbReference>